<keyword evidence="2" id="KW-0644">Prostaglandin metabolism</keyword>
<evidence type="ECO:0000256" key="14">
    <source>
        <dbReference type="ARBA" id="ARBA00048144"/>
    </source>
</evidence>
<comment type="catalytic activity">
    <reaction evidence="17">
        <text>lipoxin A4 + NAD(+) = 15-oxo-(5S,6R)-dihydroxy-(7E,9E,11Z,13E)-eicosatetraenoate + NADH + H(+)</text>
        <dbReference type="Rhea" id="RHEA:41572"/>
        <dbReference type="ChEBI" id="CHEBI:15378"/>
        <dbReference type="ChEBI" id="CHEBI:57540"/>
        <dbReference type="ChEBI" id="CHEBI:57945"/>
        <dbReference type="ChEBI" id="CHEBI:67026"/>
        <dbReference type="ChEBI" id="CHEBI:78311"/>
    </reaction>
    <physiologicalReaction direction="left-to-right" evidence="17">
        <dbReference type="Rhea" id="RHEA:41573"/>
    </physiologicalReaction>
</comment>
<comment type="catalytic activity">
    <reaction evidence="13">
        <text>15-oxo-(5S,6R)-dihydroxy-(7E,9E,11Z)-eicosatrienoate + NADH + H(+) = (5S,6R,15S)-trihydroxy-(7E,9E,11Z)-eicosatrienoate + NAD(+)</text>
        <dbReference type="Rhea" id="RHEA:41596"/>
        <dbReference type="ChEBI" id="CHEBI:15378"/>
        <dbReference type="ChEBI" id="CHEBI:57540"/>
        <dbReference type="ChEBI" id="CHEBI:57945"/>
        <dbReference type="ChEBI" id="CHEBI:78325"/>
        <dbReference type="ChEBI" id="CHEBI:78329"/>
    </reaction>
    <physiologicalReaction direction="left-to-right" evidence="13">
        <dbReference type="Rhea" id="RHEA:41597"/>
    </physiologicalReaction>
</comment>
<protein>
    <recommendedName>
        <fullName evidence="6">15-hydroxyprostaglandin dehydrogenase [NAD(+)]</fullName>
        <ecNumber evidence="4">1.1.1.141</ecNumber>
        <ecNumber evidence="5">1.1.1.232</ecNumber>
    </recommendedName>
    <alternativeName>
        <fullName evidence="8">Eicosanoid/docosanoid dehydrogenase [NAD(+)]</fullName>
    </alternativeName>
    <alternativeName>
        <fullName evidence="7">Prostaglandin dehydrogenase 1</fullName>
    </alternativeName>
</protein>
<evidence type="ECO:0000256" key="8">
    <source>
        <dbReference type="ARBA" id="ARBA00042026"/>
    </source>
</evidence>
<dbReference type="PRINTS" id="PR00081">
    <property type="entry name" value="GDHRDH"/>
</dbReference>
<comment type="catalytic activity">
    <reaction evidence="10">
        <text>prostaglandin E1 + NAD(+) = 15-oxoprostaglandin E1 + NADH + H(+)</text>
        <dbReference type="Rhea" id="RHEA:16477"/>
        <dbReference type="ChEBI" id="CHEBI:15378"/>
        <dbReference type="ChEBI" id="CHEBI:57397"/>
        <dbReference type="ChEBI" id="CHEBI:57401"/>
        <dbReference type="ChEBI" id="CHEBI:57540"/>
        <dbReference type="ChEBI" id="CHEBI:57945"/>
    </reaction>
    <physiologicalReaction direction="left-to-right" evidence="10">
        <dbReference type="Rhea" id="RHEA:16478"/>
    </physiologicalReaction>
</comment>
<evidence type="ECO:0000256" key="12">
    <source>
        <dbReference type="ARBA" id="ARBA00048008"/>
    </source>
</evidence>
<sequence>MALSGKIALVTGASQGLGKGFSDVLLKNGAKVALLDVNETAGKNAKADFDKEYGEDSTIFLTCDVTSYEHLKVMALSGKIALVTGAGQGLGKGFSDILLKNGAKVALLDINENAGKNAKADFDKEYGKDRNIFLTCDVTSNAQLKDAFQKTIEKFGRIDIVSNNAGIVDETNWEKTVEVNLNGVIRGTYLALEHMKKGSGGGGEGGVIINTSSMAGLGPLLTSPVYTASKHGVVGFTRAMAEASSVSGYGVRINAFCPSFVKTPILDFMKNEKAAGQLGHLQHLSDKILAKTGILEVPVVAERFLQLVTDEEKNGAVMMVTQECTAYMNFPKDFKDAPKTILP</sequence>
<dbReference type="Gene3D" id="3.40.50.720">
    <property type="entry name" value="NAD(P)-binding Rossmann-like Domain"/>
    <property type="match status" value="2"/>
</dbReference>
<dbReference type="EMBL" id="JAFIRN010000008">
    <property type="protein sequence ID" value="KAG5843271.1"/>
    <property type="molecule type" value="Genomic_DNA"/>
</dbReference>
<organism evidence="24 25">
    <name type="scientific">Anguilla anguilla</name>
    <name type="common">European freshwater eel</name>
    <name type="synonym">Muraena anguilla</name>
    <dbReference type="NCBI Taxonomy" id="7936"/>
    <lineage>
        <taxon>Eukaryota</taxon>
        <taxon>Metazoa</taxon>
        <taxon>Chordata</taxon>
        <taxon>Craniata</taxon>
        <taxon>Vertebrata</taxon>
        <taxon>Euteleostomi</taxon>
        <taxon>Actinopterygii</taxon>
        <taxon>Neopterygii</taxon>
        <taxon>Teleostei</taxon>
        <taxon>Anguilliformes</taxon>
        <taxon>Anguillidae</taxon>
        <taxon>Anguilla</taxon>
    </lineage>
</organism>
<evidence type="ECO:0000256" key="3">
    <source>
        <dbReference type="ARBA" id="ARBA00023002"/>
    </source>
</evidence>
<comment type="catalytic activity">
    <reaction evidence="11">
        <text>resolvin D1 + NAD(+) = 8-oxoresolvin D1 + NADH + H(+)</text>
        <dbReference type="Rhea" id="RHEA:50124"/>
        <dbReference type="ChEBI" id="CHEBI:15378"/>
        <dbReference type="ChEBI" id="CHEBI:57540"/>
        <dbReference type="ChEBI" id="CHEBI:57945"/>
        <dbReference type="ChEBI" id="CHEBI:132079"/>
        <dbReference type="ChEBI" id="CHEBI:132080"/>
    </reaction>
    <physiologicalReaction direction="left-to-right" evidence="11">
        <dbReference type="Rhea" id="RHEA:50125"/>
    </physiologicalReaction>
</comment>
<name>A0A9D3M699_ANGAN</name>
<evidence type="ECO:0000256" key="16">
    <source>
        <dbReference type="ARBA" id="ARBA00048393"/>
    </source>
</evidence>
<dbReference type="Proteomes" id="UP001044222">
    <property type="component" value="Chromosome 8"/>
</dbReference>
<dbReference type="PANTHER" id="PTHR44229:SF5">
    <property type="entry name" value="15-HYDROXYPROSTAGLANDIN DEHYDROGENASE [NAD(+)]"/>
    <property type="match status" value="1"/>
</dbReference>
<dbReference type="GO" id="GO:0005737">
    <property type="term" value="C:cytoplasm"/>
    <property type="evidence" value="ECO:0007669"/>
    <property type="project" value="TreeGrafter"/>
</dbReference>
<dbReference type="InterPro" id="IPR002347">
    <property type="entry name" value="SDR_fam"/>
</dbReference>
<dbReference type="AlphaFoldDB" id="A0A9D3M699"/>
<proteinExistence type="inferred from homology"/>
<evidence type="ECO:0000256" key="1">
    <source>
        <dbReference type="ARBA" id="ARBA00006484"/>
    </source>
</evidence>
<dbReference type="PANTHER" id="PTHR44229">
    <property type="entry name" value="15-HYDROXYPROSTAGLANDIN DEHYDROGENASE [NAD(+)]"/>
    <property type="match status" value="1"/>
</dbReference>
<evidence type="ECO:0000256" key="13">
    <source>
        <dbReference type="ARBA" id="ARBA00048140"/>
    </source>
</evidence>
<accession>A0A9D3M699</accession>
<dbReference type="EC" id="1.1.1.232" evidence="5"/>
<evidence type="ECO:0000256" key="2">
    <source>
        <dbReference type="ARBA" id="ARBA00022501"/>
    </source>
</evidence>
<comment type="catalytic activity">
    <reaction evidence="12">
        <text>14-hydroxy-(4Z,7Z,10Z,12E,16Z,19Z)-docosahexaenoate + NAD(+) = 14-oxo-(4Z,7Z,10Z,12E,16Z,19Z)-docosahexaenoate + NADH + H(+)</text>
        <dbReference type="Rhea" id="RHEA:48952"/>
        <dbReference type="ChEBI" id="CHEBI:15378"/>
        <dbReference type="ChEBI" id="CHEBI:57540"/>
        <dbReference type="ChEBI" id="CHEBI:57945"/>
        <dbReference type="ChEBI" id="CHEBI:90866"/>
        <dbReference type="ChEBI" id="CHEBI:90867"/>
    </reaction>
    <physiologicalReaction direction="left-to-right" evidence="12">
        <dbReference type="Rhea" id="RHEA:48953"/>
    </physiologicalReaction>
</comment>
<evidence type="ECO:0000256" key="11">
    <source>
        <dbReference type="ARBA" id="ARBA00047672"/>
    </source>
</evidence>
<dbReference type="SUPFAM" id="SSF51735">
    <property type="entry name" value="NAD(P)-binding Rossmann-fold domains"/>
    <property type="match status" value="2"/>
</dbReference>
<evidence type="ECO:0000256" key="4">
    <source>
        <dbReference type="ARBA" id="ARBA00038968"/>
    </source>
</evidence>
<comment type="catalytic activity">
    <reaction evidence="14">
        <text>(11R)-hydroxy-(5Z,8Z,12E,14Z)-eicosatetraenoate + NAD(+) = 11-oxo-(5Z,8Z,12E,14Z)-eicosatetraenoate + NADH + H(+)</text>
        <dbReference type="Rhea" id="RHEA:48640"/>
        <dbReference type="ChEBI" id="CHEBI:15378"/>
        <dbReference type="ChEBI" id="CHEBI:57540"/>
        <dbReference type="ChEBI" id="CHEBI:57945"/>
        <dbReference type="ChEBI" id="CHEBI:78836"/>
        <dbReference type="ChEBI" id="CHEBI:90697"/>
    </reaction>
    <physiologicalReaction direction="left-to-right" evidence="14">
        <dbReference type="Rhea" id="RHEA:48641"/>
    </physiologicalReaction>
</comment>
<dbReference type="CDD" id="cd05323">
    <property type="entry name" value="ADH_SDR_c_like"/>
    <property type="match status" value="1"/>
</dbReference>
<evidence type="ECO:0000256" key="15">
    <source>
        <dbReference type="ARBA" id="ARBA00048170"/>
    </source>
</evidence>
<evidence type="ECO:0000313" key="24">
    <source>
        <dbReference type="EMBL" id="KAG5843271.1"/>
    </source>
</evidence>
<comment type="catalytic activity">
    <reaction evidence="20">
        <text>resolvin D2 + NAD(+) = 16-oxoresolvin D2 + NADH + H(+)</text>
        <dbReference type="Rhea" id="RHEA:53588"/>
        <dbReference type="ChEBI" id="CHEBI:15378"/>
        <dbReference type="ChEBI" id="CHEBI:57540"/>
        <dbReference type="ChEBI" id="CHEBI:57945"/>
        <dbReference type="ChEBI" id="CHEBI:133367"/>
        <dbReference type="ChEBI" id="CHEBI:137498"/>
    </reaction>
    <physiologicalReaction direction="left-to-right" evidence="20">
        <dbReference type="Rhea" id="RHEA:53589"/>
    </physiologicalReaction>
</comment>
<comment type="catalytic activity">
    <reaction evidence="19">
        <text>prostaglandin E2 + NAD(+) = 15-oxoprostaglandin E2 + NADH + H(+)</text>
        <dbReference type="Rhea" id="RHEA:11876"/>
        <dbReference type="ChEBI" id="CHEBI:15378"/>
        <dbReference type="ChEBI" id="CHEBI:57400"/>
        <dbReference type="ChEBI" id="CHEBI:57540"/>
        <dbReference type="ChEBI" id="CHEBI:57945"/>
        <dbReference type="ChEBI" id="CHEBI:606564"/>
        <dbReference type="EC" id="1.1.1.141"/>
    </reaction>
    <physiologicalReaction direction="left-to-right" evidence="19">
        <dbReference type="Rhea" id="RHEA:11877"/>
    </physiologicalReaction>
</comment>
<dbReference type="GO" id="GO:0006693">
    <property type="term" value="P:prostaglandin metabolic process"/>
    <property type="evidence" value="ECO:0007669"/>
    <property type="project" value="UniProtKB-KW"/>
</dbReference>
<comment type="catalytic activity">
    <reaction evidence="21">
        <text>(15S)-hydroxy-(5Z,8Z,11Z,13E)-eicosatetraenoate + NAD(+) = 15-oxo-(5Z,8Z,11Z,13E)-eicosatetraenoate + NADH + H(+)</text>
        <dbReference type="Rhea" id="RHEA:23260"/>
        <dbReference type="ChEBI" id="CHEBI:15378"/>
        <dbReference type="ChEBI" id="CHEBI:57409"/>
        <dbReference type="ChEBI" id="CHEBI:57410"/>
        <dbReference type="ChEBI" id="CHEBI:57540"/>
        <dbReference type="ChEBI" id="CHEBI:57945"/>
        <dbReference type="EC" id="1.1.1.232"/>
    </reaction>
    <physiologicalReaction direction="left-to-right" evidence="21">
        <dbReference type="Rhea" id="RHEA:23261"/>
    </physiologicalReaction>
</comment>
<keyword evidence="2" id="KW-0276">Fatty acid metabolism</keyword>
<comment type="catalytic activity">
    <reaction evidence="15">
        <text>resolvin D1 + NAD(+) = 17-oxoresolvin D1 + NADH + H(+)</text>
        <dbReference type="Rhea" id="RHEA:50128"/>
        <dbReference type="ChEBI" id="CHEBI:15378"/>
        <dbReference type="ChEBI" id="CHEBI:57540"/>
        <dbReference type="ChEBI" id="CHEBI:57945"/>
        <dbReference type="ChEBI" id="CHEBI:132079"/>
        <dbReference type="ChEBI" id="CHEBI:132081"/>
    </reaction>
    <physiologicalReaction direction="left-to-right" evidence="15">
        <dbReference type="Rhea" id="RHEA:50129"/>
    </physiologicalReaction>
</comment>
<dbReference type="InterPro" id="IPR036291">
    <property type="entry name" value="NAD(P)-bd_dom_sf"/>
</dbReference>
<dbReference type="InterPro" id="IPR020904">
    <property type="entry name" value="Sc_DH/Rdtase_CS"/>
</dbReference>
<evidence type="ECO:0000256" key="18">
    <source>
        <dbReference type="ARBA" id="ARBA00048611"/>
    </source>
</evidence>
<dbReference type="EC" id="1.1.1.141" evidence="4"/>
<comment type="caution">
    <text evidence="24">The sequence shown here is derived from an EMBL/GenBank/DDBJ whole genome shotgun (WGS) entry which is preliminary data.</text>
</comment>
<evidence type="ECO:0000313" key="25">
    <source>
        <dbReference type="Proteomes" id="UP001044222"/>
    </source>
</evidence>
<dbReference type="FunFam" id="3.40.50.720:FF:000149">
    <property type="entry name" value="15-hydroxyprostaglandin dehydrogenase [NAD(+)]"/>
    <property type="match status" value="1"/>
</dbReference>
<reference evidence="24" key="1">
    <citation type="submission" date="2021-01" db="EMBL/GenBank/DDBJ databases">
        <title>A chromosome-scale assembly of European eel, Anguilla anguilla.</title>
        <authorList>
            <person name="Henkel C."/>
            <person name="Jong-Raadsen S.A."/>
            <person name="Dufour S."/>
            <person name="Weltzien F.-A."/>
            <person name="Palstra A.P."/>
            <person name="Pelster B."/>
            <person name="Spaink H.P."/>
            <person name="Van Den Thillart G.E."/>
            <person name="Jansen H."/>
            <person name="Zahm M."/>
            <person name="Klopp C."/>
            <person name="Cedric C."/>
            <person name="Louis A."/>
            <person name="Berthelot C."/>
            <person name="Parey E."/>
            <person name="Roest Crollius H."/>
            <person name="Montfort J."/>
            <person name="Robinson-Rechavi M."/>
            <person name="Bucao C."/>
            <person name="Bouchez O."/>
            <person name="Gislard M."/>
            <person name="Lluch J."/>
            <person name="Milhes M."/>
            <person name="Lampietro C."/>
            <person name="Lopez Roques C."/>
            <person name="Donnadieu C."/>
            <person name="Braasch I."/>
            <person name="Desvignes T."/>
            <person name="Postlethwait J."/>
            <person name="Bobe J."/>
            <person name="Guiguen Y."/>
            <person name="Dirks R."/>
        </authorList>
    </citation>
    <scope>NUCLEOTIDE SEQUENCE</scope>
    <source>
        <strain evidence="24">Tag_6206</strain>
        <tissue evidence="24">Liver</tissue>
    </source>
</reference>
<dbReference type="GO" id="GO:0047034">
    <property type="term" value="F:15-hydroxyicosatetraenoate dehydrogenase activity"/>
    <property type="evidence" value="ECO:0007669"/>
    <property type="project" value="UniProtKB-EC"/>
</dbReference>
<dbReference type="PROSITE" id="PS00061">
    <property type="entry name" value="ADH_SHORT"/>
    <property type="match status" value="1"/>
</dbReference>
<evidence type="ECO:0000256" key="9">
    <source>
        <dbReference type="ARBA" id="ARBA00045705"/>
    </source>
</evidence>
<evidence type="ECO:0000256" key="7">
    <source>
        <dbReference type="ARBA" id="ARBA00041812"/>
    </source>
</evidence>
<keyword evidence="25" id="KW-1185">Reference proteome</keyword>
<evidence type="ECO:0000256" key="20">
    <source>
        <dbReference type="ARBA" id="ARBA00048921"/>
    </source>
</evidence>
<evidence type="ECO:0000256" key="23">
    <source>
        <dbReference type="RuleBase" id="RU000363"/>
    </source>
</evidence>
<keyword evidence="2" id="KW-0443">Lipid metabolism</keyword>
<dbReference type="PRINTS" id="PR00080">
    <property type="entry name" value="SDRFAMILY"/>
</dbReference>
<comment type="catalytic activity">
    <reaction evidence="18">
        <text>prostaglandin A1 + NAD(+) = 15-oxo-prostaglandin A1 + NADH + H(+)</text>
        <dbReference type="Rhea" id="RHEA:41263"/>
        <dbReference type="ChEBI" id="CHEBI:15378"/>
        <dbReference type="ChEBI" id="CHEBI:57398"/>
        <dbReference type="ChEBI" id="CHEBI:57540"/>
        <dbReference type="ChEBI" id="CHEBI:57945"/>
        <dbReference type="ChEBI" id="CHEBI:85072"/>
    </reaction>
    <physiologicalReaction direction="left-to-right" evidence="18">
        <dbReference type="Rhea" id="RHEA:41264"/>
    </physiologicalReaction>
</comment>
<evidence type="ECO:0000256" key="21">
    <source>
        <dbReference type="ARBA" id="ARBA00049151"/>
    </source>
</evidence>
<evidence type="ECO:0000256" key="19">
    <source>
        <dbReference type="ARBA" id="ARBA00048739"/>
    </source>
</evidence>
<evidence type="ECO:0000256" key="17">
    <source>
        <dbReference type="ARBA" id="ARBA00048535"/>
    </source>
</evidence>
<comment type="function">
    <text evidence="9">Catalyzes the NAD-dependent dehydrogenation (oxidation) of a broad array of hydroxylated polyunsaturated fatty acids (mainly eicosanoids and docosanoids, including prostaglandins, lipoxins and resolvins), yielding their corresponding keto (oxo) metabolites. Decreases the levels of the pro-proliferative prostaglandins such as prostaglandin E2 (whose activity is increased in cancer because of an increase in the expression of cyclooxygenase 2) and generates oxo-fatty acid products that can profoundly influence cell function by abrogating pro-inflammatory cytokine expression. Converts resolvins E1, D1 and D2 to their oxo products, which represents a mode of resolvin inactivation. Resolvin E1 plays important roles during the resolution phase of acute inflammation, while resolvins D1 and D2 have a unique role in obesity-induced adipose inflammation.</text>
</comment>
<keyword evidence="3" id="KW-0560">Oxidoreductase</keyword>
<gene>
    <name evidence="24" type="ORF">ANANG_G00149030</name>
</gene>
<evidence type="ECO:0000256" key="10">
    <source>
        <dbReference type="ARBA" id="ARBA00047325"/>
    </source>
</evidence>
<dbReference type="Pfam" id="PF00106">
    <property type="entry name" value="adh_short"/>
    <property type="match status" value="2"/>
</dbReference>
<evidence type="ECO:0000256" key="22">
    <source>
        <dbReference type="ARBA" id="ARBA00049188"/>
    </source>
</evidence>
<evidence type="ECO:0000256" key="6">
    <source>
        <dbReference type="ARBA" id="ARBA00040276"/>
    </source>
</evidence>
<dbReference type="GO" id="GO:0016404">
    <property type="term" value="F:15-hydroxyprostaglandin dehydrogenase (NAD+) activity"/>
    <property type="evidence" value="ECO:0007669"/>
    <property type="project" value="UniProtKB-EC"/>
</dbReference>
<evidence type="ECO:0000256" key="5">
    <source>
        <dbReference type="ARBA" id="ARBA00039060"/>
    </source>
</evidence>
<comment type="catalytic activity">
    <reaction evidence="16">
        <text>resolvin D2 + NAD(+) = 7-oxoresolvin D2 + NADH + H(+)</text>
        <dbReference type="Rhea" id="RHEA:53584"/>
        <dbReference type="ChEBI" id="CHEBI:15378"/>
        <dbReference type="ChEBI" id="CHEBI:57540"/>
        <dbReference type="ChEBI" id="CHEBI:57945"/>
        <dbReference type="ChEBI" id="CHEBI:133367"/>
        <dbReference type="ChEBI" id="CHEBI:137497"/>
    </reaction>
    <physiologicalReaction direction="left-to-right" evidence="16">
        <dbReference type="Rhea" id="RHEA:53585"/>
    </physiologicalReaction>
</comment>
<comment type="catalytic activity">
    <reaction evidence="22">
        <text>resolvin E1 + NAD(+) = 18-oxo-resolvin E1 + NADH + H(+)</text>
        <dbReference type="Rhea" id="RHEA:49244"/>
        <dbReference type="ChEBI" id="CHEBI:15378"/>
        <dbReference type="ChEBI" id="CHEBI:57540"/>
        <dbReference type="ChEBI" id="CHEBI:57945"/>
        <dbReference type="ChEBI" id="CHEBI:91000"/>
        <dbReference type="ChEBI" id="CHEBI:91001"/>
    </reaction>
    <physiologicalReaction direction="left-to-right" evidence="22">
        <dbReference type="Rhea" id="RHEA:49245"/>
    </physiologicalReaction>
</comment>
<comment type="similarity">
    <text evidence="1 23">Belongs to the short-chain dehydrogenases/reductases (SDR) family.</text>
</comment>